<evidence type="ECO:0000259" key="10">
    <source>
        <dbReference type="PROSITE" id="PS50112"/>
    </source>
</evidence>
<keyword evidence="5" id="KW-0418">Kinase</keyword>
<feature type="domain" description="Histidine kinase" evidence="9">
    <location>
        <begin position="409"/>
        <end position="625"/>
    </location>
</feature>
<dbReference type="PROSITE" id="PS50112">
    <property type="entry name" value="PAS"/>
    <property type="match status" value="3"/>
</dbReference>
<dbReference type="InterPro" id="IPR000700">
    <property type="entry name" value="PAS-assoc_C"/>
</dbReference>
<dbReference type="FunFam" id="1.10.287.130:FF:000001">
    <property type="entry name" value="Two-component sensor histidine kinase"/>
    <property type="match status" value="1"/>
</dbReference>
<dbReference type="CDD" id="cd00130">
    <property type="entry name" value="PAS"/>
    <property type="match status" value="3"/>
</dbReference>
<dbReference type="Pfam" id="PF02518">
    <property type="entry name" value="HATPase_c"/>
    <property type="match status" value="1"/>
</dbReference>
<dbReference type="CDD" id="cd00082">
    <property type="entry name" value="HisKA"/>
    <property type="match status" value="1"/>
</dbReference>
<dbReference type="InterPro" id="IPR000014">
    <property type="entry name" value="PAS"/>
</dbReference>
<evidence type="ECO:0000313" key="12">
    <source>
        <dbReference type="EMBL" id="MBB5636854.1"/>
    </source>
</evidence>
<dbReference type="Pfam" id="PF08447">
    <property type="entry name" value="PAS_3"/>
    <property type="match status" value="1"/>
</dbReference>
<dbReference type="PRINTS" id="PR00344">
    <property type="entry name" value="BCTRLSENSOR"/>
</dbReference>
<evidence type="ECO:0000256" key="8">
    <source>
        <dbReference type="SAM" id="Coils"/>
    </source>
</evidence>
<dbReference type="SMART" id="SM00086">
    <property type="entry name" value="PAC"/>
    <property type="match status" value="3"/>
</dbReference>
<dbReference type="Proteomes" id="UP000537204">
    <property type="component" value="Unassembled WGS sequence"/>
</dbReference>
<dbReference type="PANTHER" id="PTHR43304">
    <property type="entry name" value="PHYTOCHROME-LIKE PROTEIN CPH1"/>
    <property type="match status" value="1"/>
</dbReference>
<dbReference type="SMART" id="SM00388">
    <property type="entry name" value="HisKA"/>
    <property type="match status" value="1"/>
</dbReference>
<dbReference type="InterPro" id="IPR005467">
    <property type="entry name" value="His_kinase_dom"/>
</dbReference>
<evidence type="ECO:0000259" key="11">
    <source>
        <dbReference type="PROSITE" id="PS50113"/>
    </source>
</evidence>
<dbReference type="GO" id="GO:0000155">
    <property type="term" value="F:phosphorelay sensor kinase activity"/>
    <property type="evidence" value="ECO:0007669"/>
    <property type="project" value="InterPro"/>
</dbReference>
<dbReference type="InterPro" id="IPR003661">
    <property type="entry name" value="HisK_dim/P_dom"/>
</dbReference>
<reference evidence="12 13" key="1">
    <citation type="submission" date="2020-08" db="EMBL/GenBank/DDBJ databases">
        <title>Genomic Encyclopedia of Type Strains, Phase IV (KMG-V): Genome sequencing to study the core and pangenomes of soil and plant-associated prokaryotes.</title>
        <authorList>
            <person name="Whitman W."/>
        </authorList>
    </citation>
    <scope>NUCLEOTIDE SEQUENCE [LARGE SCALE GENOMIC DNA]</scope>
    <source>
        <strain evidence="12 13">S3M1</strain>
    </source>
</reference>
<evidence type="ECO:0000256" key="6">
    <source>
        <dbReference type="ARBA" id="ARBA00023012"/>
    </source>
</evidence>
<keyword evidence="7" id="KW-0472">Membrane</keyword>
<dbReference type="SUPFAM" id="SSF55785">
    <property type="entry name" value="PYP-like sensor domain (PAS domain)"/>
    <property type="match status" value="3"/>
</dbReference>
<evidence type="ECO:0000259" key="9">
    <source>
        <dbReference type="PROSITE" id="PS50109"/>
    </source>
</evidence>
<dbReference type="SUPFAM" id="SSF55874">
    <property type="entry name" value="ATPase domain of HSP90 chaperone/DNA topoisomerase II/histidine kinase"/>
    <property type="match status" value="1"/>
</dbReference>
<dbReference type="Pfam" id="PF00512">
    <property type="entry name" value="HisKA"/>
    <property type="match status" value="1"/>
</dbReference>
<dbReference type="RefSeq" id="WP_183882758.1">
    <property type="nucleotide sequence ID" value="NZ_JACHCE010000004.1"/>
</dbReference>
<evidence type="ECO:0000256" key="7">
    <source>
        <dbReference type="ARBA" id="ARBA00023136"/>
    </source>
</evidence>
<gene>
    <name evidence="12" type="ORF">HDE68_002767</name>
</gene>
<proteinExistence type="predicted"/>
<evidence type="ECO:0000256" key="3">
    <source>
        <dbReference type="ARBA" id="ARBA00022553"/>
    </source>
</evidence>
<accession>A0A7W8ZMQ6</accession>
<name>A0A7W8ZMQ6_9SPHI</name>
<dbReference type="InterPro" id="IPR004358">
    <property type="entry name" value="Sig_transdc_His_kin-like_C"/>
</dbReference>
<dbReference type="Gene3D" id="1.10.287.130">
    <property type="match status" value="1"/>
</dbReference>
<dbReference type="Gene3D" id="3.30.450.20">
    <property type="entry name" value="PAS domain"/>
    <property type="match status" value="3"/>
</dbReference>
<dbReference type="CDD" id="cd00075">
    <property type="entry name" value="HATPase"/>
    <property type="match status" value="1"/>
</dbReference>
<organism evidence="12 13">
    <name type="scientific">Pedobacter cryoconitis</name>
    <dbReference type="NCBI Taxonomy" id="188932"/>
    <lineage>
        <taxon>Bacteria</taxon>
        <taxon>Pseudomonadati</taxon>
        <taxon>Bacteroidota</taxon>
        <taxon>Sphingobacteriia</taxon>
        <taxon>Sphingobacteriales</taxon>
        <taxon>Sphingobacteriaceae</taxon>
        <taxon>Pedobacter</taxon>
    </lineage>
</organism>
<comment type="catalytic activity">
    <reaction evidence="1">
        <text>ATP + protein L-histidine = ADP + protein N-phospho-L-histidine.</text>
        <dbReference type="EC" id="2.7.13.3"/>
    </reaction>
</comment>
<dbReference type="PROSITE" id="PS50113">
    <property type="entry name" value="PAC"/>
    <property type="match status" value="1"/>
</dbReference>
<dbReference type="InterPro" id="IPR036097">
    <property type="entry name" value="HisK_dim/P_sf"/>
</dbReference>
<comment type="caution">
    <text evidence="12">The sequence shown here is derived from an EMBL/GenBank/DDBJ whole genome shotgun (WGS) entry which is preliminary data.</text>
</comment>
<dbReference type="SUPFAM" id="SSF47384">
    <property type="entry name" value="Homodimeric domain of signal transducing histidine kinase"/>
    <property type="match status" value="1"/>
</dbReference>
<dbReference type="Gene3D" id="3.30.565.10">
    <property type="entry name" value="Histidine kinase-like ATPase, C-terminal domain"/>
    <property type="match status" value="1"/>
</dbReference>
<dbReference type="PANTHER" id="PTHR43304:SF1">
    <property type="entry name" value="PAC DOMAIN-CONTAINING PROTEIN"/>
    <property type="match status" value="1"/>
</dbReference>
<feature type="domain" description="PAS" evidence="10">
    <location>
        <begin position="280"/>
        <end position="350"/>
    </location>
</feature>
<dbReference type="PROSITE" id="PS50109">
    <property type="entry name" value="HIS_KIN"/>
    <property type="match status" value="1"/>
</dbReference>
<dbReference type="InterPro" id="IPR035965">
    <property type="entry name" value="PAS-like_dom_sf"/>
</dbReference>
<evidence type="ECO:0000256" key="5">
    <source>
        <dbReference type="ARBA" id="ARBA00022777"/>
    </source>
</evidence>
<dbReference type="AlphaFoldDB" id="A0A7W8ZMQ6"/>
<feature type="domain" description="PAC" evidence="11">
    <location>
        <begin position="353"/>
        <end position="405"/>
    </location>
</feature>
<keyword evidence="8" id="KW-0175">Coiled coil</keyword>
<dbReference type="EMBL" id="JACHCE010000004">
    <property type="protein sequence ID" value="MBB5636854.1"/>
    <property type="molecule type" value="Genomic_DNA"/>
</dbReference>
<dbReference type="EC" id="2.7.13.3" evidence="2"/>
<feature type="coiled-coil region" evidence="8">
    <location>
        <begin position="4"/>
        <end position="31"/>
    </location>
</feature>
<dbReference type="InterPro" id="IPR013655">
    <property type="entry name" value="PAS_fold_3"/>
</dbReference>
<dbReference type="InterPro" id="IPR001610">
    <property type="entry name" value="PAC"/>
</dbReference>
<evidence type="ECO:0000256" key="2">
    <source>
        <dbReference type="ARBA" id="ARBA00012438"/>
    </source>
</evidence>
<evidence type="ECO:0000313" key="13">
    <source>
        <dbReference type="Proteomes" id="UP000537204"/>
    </source>
</evidence>
<keyword evidence="4" id="KW-0808">Transferase</keyword>
<evidence type="ECO:0000256" key="4">
    <source>
        <dbReference type="ARBA" id="ARBA00022679"/>
    </source>
</evidence>
<sequence length="627" mass="71425">MENLRELELRIEQYEQENKELKLRLAELNDFVENASLPLHWVNAEGIIIWANQAEFVSLGYKREEYIGFPISNFHADQEVITDILYRLKNNQTLLNYPARLLCKDGTIKHVLINSSVLWKDGEFIHTRCFTRDITLLIQEQEKKADLIYDLEQSETKLKIAIESTNLGIWEWNPKTNDLYWSEESRHVFGYPAEEKITFDTFIELIHPEDRSLVLEALRGAGEHGSDGQNYVIYRIHRFNDNGLRWIKAQWKLSFKTDRYASLLIGTILDITDVKYSEERSAKLAAIIGSSNDAVISKTLNGIITSWNDSAERTFGYSAEEIIGHPILKLIPPDRVEEEIQILSRLSKGERVDHFETKRVTKNGNLIDVSLTISPIKDAEGKIIGLSKIARDITEKKQEEQRKNDFVAMVSHELKTPLTALTGYLQLLTMRAKKAEDDFGIKALIRAEAQTKKMVAMIHDFLSLARMEEGKIQIQRELFELHHLIVGIAEDAKFLTSQHTIKSFGCEGVVLYADKDKIGQVLMNLISNAIKYSPAGGLITLGCEQLDGKIKIYVSDEGIGISPADQKRLFERFYRVNNSGIKTVPGFGIGLYLVSEILSHHGSEIKVESEENAGSVFSFYLETVTRQ</sequence>
<feature type="domain" description="PAS" evidence="10">
    <location>
        <begin position="154"/>
        <end position="225"/>
    </location>
</feature>
<dbReference type="NCBIfam" id="TIGR00229">
    <property type="entry name" value="sensory_box"/>
    <property type="match status" value="3"/>
</dbReference>
<dbReference type="Pfam" id="PF13426">
    <property type="entry name" value="PAS_9"/>
    <property type="match status" value="2"/>
</dbReference>
<dbReference type="FunFam" id="3.30.565.10:FF:000006">
    <property type="entry name" value="Sensor histidine kinase WalK"/>
    <property type="match status" value="1"/>
</dbReference>
<dbReference type="InterPro" id="IPR052162">
    <property type="entry name" value="Sensor_kinase/Photoreceptor"/>
</dbReference>
<dbReference type="InterPro" id="IPR036890">
    <property type="entry name" value="HATPase_C_sf"/>
</dbReference>
<dbReference type="SMART" id="SM00387">
    <property type="entry name" value="HATPase_c"/>
    <property type="match status" value="1"/>
</dbReference>
<evidence type="ECO:0000256" key="1">
    <source>
        <dbReference type="ARBA" id="ARBA00000085"/>
    </source>
</evidence>
<keyword evidence="3" id="KW-0597">Phosphoprotein</keyword>
<feature type="domain" description="PAS" evidence="10">
    <location>
        <begin position="24"/>
        <end position="68"/>
    </location>
</feature>
<dbReference type="SMART" id="SM00091">
    <property type="entry name" value="PAS"/>
    <property type="match status" value="3"/>
</dbReference>
<keyword evidence="6" id="KW-0902">Two-component regulatory system</keyword>
<dbReference type="InterPro" id="IPR003594">
    <property type="entry name" value="HATPase_dom"/>
</dbReference>
<protein>
    <recommendedName>
        <fullName evidence="2">histidine kinase</fullName>
        <ecNumber evidence="2">2.7.13.3</ecNumber>
    </recommendedName>
</protein>